<dbReference type="SMART" id="SM00448">
    <property type="entry name" value="REC"/>
    <property type="match status" value="1"/>
</dbReference>
<dbReference type="Pfam" id="PF00211">
    <property type="entry name" value="Guanylate_cyc"/>
    <property type="match status" value="1"/>
</dbReference>
<dbReference type="InterPro" id="IPR029787">
    <property type="entry name" value="Nucleotide_cyclase"/>
</dbReference>
<dbReference type="GO" id="GO:0000976">
    <property type="term" value="F:transcription cis-regulatory region binding"/>
    <property type="evidence" value="ECO:0007669"/>
    <property type="project" value="TreeGrafter"/>
</dbReference>
<gene>
    <name evidence="9" type="ORF">ATO3_06845</name>
</gene>
<keyword evidence="5" id="KW-0804">Transcription</keyword>
<evidence type="ECO:0000256" key="2">
    <source>
        <dbReference type="ARBA" id="ARBA00023012"/>
    </source>
</evidence>
<dbReference type="InterPro" id="IPR011006">
    <property type="entry name" value="CheY-like_superfamily"/>
</dbReference>
<dbReference type="GO" id="GO:0000156">
    <property type="term" value="F:phosphorelay response regulator activity"/>
    <property type="evidence" value="ECO:0007669"/>
    <property type="project" value="TreeGrafter"/>
</dbReference>
<evidence type="ECO:0000313" key="9">
    <source>
        <dbReference type="EMBL" id="OWU75894.1"/>
    </source>
</evidence>
<dbReference type="InterPro" id="IPR039420">
    <property type="entry name" value="WalR-like"/>
</dbReference>
<dbReference type="PANTHER" id="PTHR48111">
    <property type="entry name" value="REGULATOR OF RPOS"/>
    <property type="match status" value="1"/>
</dbReference>
<dbReference type="PROSITE" id="PS50110">
    <property type="entry name" value="RESPONSE_REGULATORY"/>
    <property type="match status" value="1"/>
</dbReference>
<sequence length="348" mass="37836">MPEAADRARILVVDDEAFNRDVLVQEIEDLGHDVITAVDGVEALEVLARDSVDLVLLDIMMPGLSGYEVLRRLAADEARREIPVIVISALHDIEAVAKGIELGALDYLPKPFEPMILEARIEAALERGRWKSQERRYLAEIERQRQRADELLSALLPQEAVAELTATGTVQPRFHAQVAVMFLDIAGFTPLTLATPLPEVMAGLTRFVDLAERVVEDQGLEKIKTVGDAVIVTGDLLRPHPDPVAACAACAEALVAGMARIQPGWRLRGGVSYGPVVSGVIGRRRFGFDVWGQTVNAAARLAALPGTDRLYVDAAAYPHLGREAVSIGTRPLKGLGEVEVRRLDLRGT</sequence>
<comment type="caution">
    <text evidence="9">The sequence shown here is derived from an EMBL/GenBank/DDBJ whole genome shotgun (WGS) entry which is preliminary data.</text>
</comment>
<accession>A0A225NMZ4</accession>
<dbReference type="AlphaFoldDB" id="A0A225NMZ4"/>
<dbReference type="SUPFAM" id="SSF52172">
    <property type="entry name" value="CheY-like"/>
    <property type="match status" value="1"/>
</dbReference>
<dbReference type="OrthoDB" id="315417at2"/>
<dbReference type="GO" id="GO:0009190">
    <property type="term" value="P:cyclic nucleotide biosynthetic process"/>
    <property type="evidence" value="ECO:0007669"/>
    <property type="project" value="InterPro"/>
</dbReference>
<evidence type="ECO:0000256" key="6">
    <source>
        <dbReference type="PROSITE-ProRule" id="PRU00169"/>
    </source>
</evidence>
<evidence type="ECO:0000256" key="3">
    <source>
        <dbReference type="ARBA" id="ARBA00023015"/>
    </source>
</evidence>
<keyword evidence="1 6" id="KW-0597">Phosphoprotein</keyword>
<dbReference type="InterPro" id="IPR001054">
    <property type="entry name" value="A/G_cyclase"/>
</dbReference>
<dbReference type="GO" id="GO:0032993">
    <property type="term" value="C:protein-DNA complex"/>
    <property type="evidence" value="ECO:0007669"/>
    <property type="project" value="TreeGrafter"/>
</dbReference>
<reference evidence="9 10" key="1">
    <citation type="submission" date="2013-04" db="EMBL/GenBank/DDBJ databases">
        <title>Oceanicola sp. 22II1-22F33 Genome Sequencing.</title>
        <authorList>
            <person name="Lai Q."/>
            <person name="Li G."/>
            <person name="Shao Z."/>
        </authorList>
    </citation>
    <scope>NUCLEOTIDE SEQUENCE [LARGE SCALE GENOMIC DNA]</scope>
    <source>
        <strain evidence="9 10">22II1-22F33</strain>
    </source>
</reference>
<dbReference type="Proteomes" id="UP000215377">
    <property type="component" value="Unassembled WGS sequence"/>
</dbReference>
<keyword evidence="3" id="KW-0805">Transcription regulation</keyword>
<keyword evidence="10" id="KW-1185">Reference proteome</keyword>
<name>A0A225NMZ4_9RHOB</name>
<dbReference type="EMBL" id="AQQR01000002">
    <property type="protein sequence ID" value="OWU75894.1"/>
    <property type="molecule type" value="Genomic_DNA"/>
</dbReference>
<evidence type="ECO:0000313" key="10">
    <source>
        <dbReference type="Proteomes" id="UP000215377"/>
    </source>
</evidence>
<evidence type="ECO:0008006" key="11">
    <source>
        <dbReference type="Google" id="ProtNLM"/>
    </source>
</evidence>
<dbReference type="GO" id="GO:0004016">
    <property type="term" value="F:adenylate cyclase activity"/>
    <property type="evidence" value="ECO:0007669"/>
    <property type="project" value="UniProtKB-ARBA"/>
</dbReference>
<dbReference type="Gene3D" id="3.40.50.2300">
    <property type="match status" value="1"/>
</dbReference>
<dbReference type="GO" id="GO:0006355">
    <property type="term" value="P:regulation of DNA-templated transcription"/>
    <property type="evidence" value="ECO:0007669"/>
    <property type="project" value="TreeGrafter"/>
</dbReference>
<dbReference type="CDD" id="cd07302">
    <property type="entry name" value="CHD"/>
    <property type="match status" value="1"/>
</dbReference>
<dbReference type="RefSeq" id="WP_088649080.1">
    <property type="nucleotide sequence ID" value="NZ_AQQR01000002.1"/>
</dbReference>
<feature type="modified residue" description="4-aspartylphosphate" evidence="6">
    <location>
        <position position="58"/>
    </location>
</feature>
<dbReference type="SUPFAM" id="SSF55073">
    <property type="entry name" value="Nucleotide cyclase"/>
    <property type="match status" value="1"/>
</dbReference>
<organism evidence="9 10">
    <name type="scientific">Marinibacterium profundimaris</name>
    <dbReference type="NCBI Taxonomy" id="1679460"/>
    <lineage>
        <taxon>Bacteria</taxon>
        <taxon>Pseudomonadati</taxon>
        <taxon>Pseudomonadota</taxon>
        <taxon>Alphaproteobacteria</taxon>
        <taxon>Rhodobacterales</taxon>
        <taxon>Paracoccaceae</taxon>
        <taxon>Marinibacterium</taxon>
    </lineage>
</organism>
<evidence type="ECO:0000256" key="4">
    <source>
        <dbReference type="ARBA" id="ARBA00023125"/>
    </source>
</evidence>
<evidence type="ECO:0000256" key="1">
    <source>
        <dbReference type="ARBA" id="ARBA00022553"/>
    </source>
</evidence>
<dbReference type="SMART" id="SM00044">
    <property type="entry name" value="CYCc"/>
    <property type="match status" value="1"/>
</dbReference>
<protein>
    <recommendedName>
        <fullName evidence="11">Guanylate cyclase</fullName>
    </recommendedName>
</protein>
<keyword evidence="2" id="KW-0902">Two-component regulatory system</keyword>
<dbReference type="PANTHER" id="PTHR48111:SF1">
    <property type="entry name" value="TWO-COMPONENT RESPONSE REGULATOR ORR33"/>
    <property type="match status" value="1"/>
</dbReference>
<dbReference type="GO" id="GO:0005829">
    <property type="term" value="C:cytosol"/>
    <property type="evidence" value="ECO:0007669"/>
    <property type="project" value="TreeGrafter"/>
</dbReference>
<dbReference type="PROSITE" id="PS50125">
    <property type="entry name" value="GUANYLATE_CYCLASE_2"/>
    <property type="match status" value="1"/>
</dbReference>
<feature type="domain" description="Response regulatory" evidence="7">
    <location>
        <begin position="9"/>
        <end position="125"/>
    </location>
</feature>
<keyword evidence="4" id="KW-0238">DNA-binding</keyword>
<evidence type="ECO:0000256" key="5">
    <source>
        <dbReference type="ARBA" id="ARBA00023163"/>
    </source>
</evidence>
<feature type="domain" description="Guanylate cyclase" evidence="8">
    <location>
        <begin position="179"/>
        <end position="302"/>
    </location>
</feature>
<dbReference type="Gene3D" id="3.30.70.1230">
    <property type="entry name" value="Nucleotide cyclase"/>
    <property type="match status" value="1"/>
</dbReference>
<dbReference type="InterPro" id="IPR001789">
    <property type="entry name" value="Sig_transdc_resp-reg_receiver"/>
</dbReference>
<dbReference type="Pfam" id="PF00072">
    <property type="entry name" value="Response_reg"/>
    <property type="match status" value="1"/>
</dbReference>
<evidence type="ECO:0000259" key="8">
    <source>
        <dbReference type="PROSITE" id="PS50125"/>
    </source>
</evidence>
<proteinExistence type="predicted"/>
<evidence type="ECO:0000259" key="7">
    <source>
        <dbReference type="PROSITE" id="PS50110"/>
    </source>
</evidence>